<accession>A0A1G2RMX0</accession>
<evidence type="ECO:0000256" key="1">
    <source>
        <dbReference type="ARBA" id="ARBA00022763"/>
    </source>
</evidence>
<dbReference type="GO" id="GO:0006281">
    <property type="term" value="P:DNA repair"/>
    <property type="evidence" value="ECO:0007669"/>
    <property type="project" value="InterPro"/>
</dbReference>
<dbReference type="GO" id="GO:0003824">
    <property type="term" value="F:catalytic activity"/>
    <property type="evidence" value="ECO:0007669"/>
    <property type="project" value="InterPro"/>
</dbReference>
<dbReference type="Pfam" id="PF01035">
    <property type="entry name" value="DNA_binding_1"/>
    <property type="match status" value="1"/>
</dbReference>
<evidence type="ECO:0000259" key="2">
    <source>
        <dbReference type="Pfam" id="PF01035"/>
    </source>
</evidence>
<dbReference type="InterPro" id="IPR036217">
    <property type="entry name" value="MethylDNA_cys_MeTrfase_DNAb"/>
</dbReference>
<evidence type="ECO:0000313" key="3">
    <source>
        <dbReference type="EMBL" id="OHA73632.1"/>
    </source>
</evidence>
<dbReference type="Proteomes" id="UP000176917">
    <property type="component" value="Unassembled WGS sequence"/>
</dbReference>
<feature type="domain" description="Methylated-DNA-[protein]-cysteine S-methyltransferase DNA binding" evidence="2">
    <location>
        <begin position="3"/>
        <end position="78"/>
    </location>
</feature>
<dbReference type="NCBIfam" id="TIGR00589">
    <property type="entry name" value="ogt"/>
    <property type="match status" value="1"/>
</dbReference>
<evidence type="ECO:0000313" key="4">
    <source>
        <dbReference type="Proteomes" id="UP000176917"/>
    </source>
</evidence>
<protein>
    <recommendedName>
        <fullName evidence="2">Methylated-DNA-[protein]-cysteine S-methyltransferase DNA binding domain-containing protein</fullName>
    </recommendedName>
</protein>
<gene>
    <name evidence="3" type="ORF">A3B24_00380</name>
</gene>
<organism evidence="3 4">
    <name type="scientific">Candidatus Wildermuthbacteria bacterium RIFCSPLOWO2_01_FULL_48_16</name>
    <dbReference type="NCBI Taxonomy" id="1802461"/>
    <lineage>
        <taxon>Bacteria</taxon>
        <taxon>Candidatus Wildermuthiibacteriota</taxon>
    </lineage>
</organism>
<dbReference type="Gene3D" id="1.10.10.10">
    <property type="entry name" value="Winged helix-like DNA-binding domain superfamily/Winged helix DNA-binding domain"/>
    <property type="match status" value="1"/>
</dbReference>
<dbReference type="PANTHER" id="PTHR10815">
    <property type="entry name" value="METHYLATED-DNA--PROTEIN-CYSTEINE METHYLTRANSFERASE"/>
    <property type="match status" value="1"/>
</dbReference>
<dbReference type="InterPro" id="IPR036388">
    <property type="entry name" value="WH-like_DNA-bd_sf"/>
</dbReference>
<dbReference type="STRING" id="1802461.A3B24_00380"/>
<dbReference type="InterPro" id="IPR014048">
    <property type="entry name" value="MethylDNA_cys_MeTrfase_DNA-bd"/>
</dbReference>
<name>A0A1G2RMX0_9BACT</name>
<sequence>MHKALTLLRKIPKGKVATYKELARVCHTSPRAIGSIMASNKNPREFPCYKVVSSKGELCGYSGKGGLKTKKKLLANDGIIFVHSRVPLEYFWKFSN</sequence>
<dbReference type="EMBL" id="MHUG01000010">
    <property type="protein sequence ID" value="OHA73632.1"/>
    <property type="molecule type" value="Genomic_DNA"/>
</dbReference>
<reference evidence="3 4" key="1">
    <citation type="journal article" date="2016" name="Nat. Commun.">
        <title>Thousands of microbial genomes shed light on interconnected biogeochemical processes in an aquifer system.</title>
        <authorList>
            <person name="Anantharaman K."/>
            <person name="Brown C.T."/>
            <person name="Hug L.A."/>
            <person name="Sharon I."/>
            <person name="Castelle C.J."/>
            <person name="Probst A.J."/>
            <person name="Thomas B.C."/>
            <person name="Singh A."/>
            <person name="Wilkins M.J."/>
            <person name="Karaoz U."/>
            <person name="Brodie E.L."/>
            <person name="Williams K.H."/>
            <person name="Hubbard S.S."/>
            <person name="Banfield J.F."/>
        </authorList>
    </citation>
    <scope>NUCLEOTIDE SEQUENCE [LARGE SCALE GENOMIC DNA]</scope>
</reference>
<proteinExistence type="predicted"/>
<dbReference type="AlphaFoldDB" id="A0A1G2RMX0"/>
<dbReference type="SUPFAM" id="SSF46767">
    <property type="entry name" value="Methylated DNA-protein cysteine methyltransferase, C-terminal domain"/>
    <property type="match status" value="1"/>
</dbReference>
<keyword evidence="1" id="KW-0227">DNA damage</keyword>
<dbReference type="PANTHER" id="PTHR10815:SF13">
    <property type="entry name" value="METHYLATED-DNA--PROTEIN-CYSTEINE METHYLTRANSFERASE"/>
    <property type="match status" value="1"/>
</dbReference>
<dbReference type="CDD" id="cd06445">
    <property type="entry name" value="ATase"/>
    <property type="match status" value="1"/>
</dbReference>
<comment type="caution">
    <text evidence="3">The sequence shown here is derived from an EMBL/GenBank/DDBJ whole genome shotgun (WGS) entry which is preliminary data.</text>
</comment>